<dbReference type="Proteomes" id="UP000265566">
    <property type="component" value="Chromosome 1"/>
</dbReference>
<dbReference type="GO" id="GO:0016787">
    <property type="term" value="F:hydrolase activity"/>
    <property type="evidence" value="ECO:0007669"/>
    <property type="project" value="UniProtKB-KW"/>
</dbReference>
<dbReference type="EMBL" id="PSQE01000001">
    <property type="protein sequence ID" value="RHN82200.1"/>
    <property type="molecule type" value="Genomic_DNA"/>
</dbReference>
<dbReference type="InterPro" id="IPR045249">
    <property type="entry name" value="HARBI1-like"/>
</dbReference>
<evidence type="ECO:0000256" key="4">
    <source>
        <dbReference type="ARBA" id="ARBA00022722"/>
    </source>
</evidence>
<keyword evidence="5" id="KW-0479">Metal-binding</keyword>
<dbReference type="InterPro" id="IPR027806">
    <property type="entry name" value="HARBI1_dom"/>
</dbReference>
<dbReference type="Pfam" id="PF26138">
    <property type="entry name" value="DUF8040"/>
    <property type="match status" value="1"/>
</dbReference>
<evidence type="ECO:0000313" key="11">
    <source>
        <dbReference type="EMBL" id="RHN82200.1"/>
    </source>
</evidence>
<feature type="domain" description="DUF8040" evidence="10">
    <location>
        <begin position="73"/>
        <end position="164"/>
    </location>
</feature>
<comment type="caution">
    <text evidence="11">The sequence shown here is derived from an EMBL/GenBank/DDBJ whole genome shotgun (WGS) entry which is preliminary data.</text>
</comment>
<evidence type="ECO:0000256" key="1">
    <source>
        <dbReference type="ARBA" id="ARBA00001968"/>
    </source>
</evidence>
<dbReference type="GO" id="GO:0046872">
    <property type="term" value="F:metal ion binding"/>
    <property type="evidence" value="ECO:0007669"/>
    <property type="project" value="UniProtKB-KW"/>
</dbReference>
<evidence type="ECO:0000256" key="5">
    <source>
        <dbReference type="ARBA" id="ARBA00022723"/>
    </source>
</evidence>
<evidence type="ECO:0000256" key="3">
    <source>
        <dbReference type="ARBA" id="ARBA00006958"/>
    </source>
</evidence>
<evidence type="ECO:0000256" key="6">
    <source>
        <dbReference type="ARBA" id="ARBA00022801"/>
    </source>
</evidence>
<dbReference type="GO" id="GO:0005634">
    <property type="term" value="C:nucleus"/>
    <property type="evidence" value="ECO:0007669"/>
    <property type="project" value="UniProtKB-SubCell"/>
</dbReference>
<dbReference type="Gramene" id="rna6340">
    <property type="protein sequence ID" value="RHN82200.1"/>
    <property type="gene ID" value="gene6340"/>
</dbReference>
<name>A0A396JV57_MEDTR</name>
<dbReference type="OrthoDB" id="1718374at2759"/>
<evidence type="ECO:0000256" key="2">
    <source>
        <dbReference type="ARBA" id="ARBA00004123"/>
    </source>
</evidence>
<proteinExistence type="inferred from homology"/>
<comment type="similarity">
    <text evidence="3">Belongs to the HARBI1 family.</text>
</comment>
<keyword evidence="7" id="KW-0539">Nucleus</keyword>
<reference evidence="11" key="1">
    <citation type="journal article" date="2018" name="Nat. Plants">
        <title>Whole-genome landscape of Medicago truncatula symbiotic genes.</title>
        <authorList>
            <person name="Pecrix Y."/>
            <person name="Gamas P."/>
            <person name="Carrere S."/>
        </authorList>
    </citation>
    <scope>NUCLEOTIDE SEQUENCE</scope>
    <source>
        <tissue evidence="11">Leaves</tissue>
    </source>
</reference>
<keyword evidence="4" id="KW-0540">Nuclease</keyword>
<gene>
    <name evidence="11" type="ORF">MtrunA17_Chr1g0207391</name>
</gene>
<dbReference type="GO" id="GO:0004518">
    <property type="term" value="F:nuclease activity"/>
    <property type="evidence" value="ECO:0007669"/>
    <property type="project" value="UniProtKB-KW"/>
</dbReference>
<dbReference type="PANTHER" id="PTHR22930:SF221">
    <property type="entry name" value="NUCLEASE HARBI1"/>
    <property type="match status" value="1"/>
</dbReference>
<accession>A0A396JV57</accession>
<evidence type="ECO:0000259" key="10">
    <source>
        <dbReference type="Pfam" id="PF26138"/>
    </source>
</evidence>
<dbReference type="AlphaFoldDB" id="A0A396JV57"/>
<dbReference type="PANTHER" id="PTHR22930">
    <property type="match status" value="1"/>
</dbReference>
<keyword evidence="6" id="KW-0378">Hydrolase</keyword>
<feature type="region of interest" description="Disordered" evidence="8">
    <location>
        <begin position="1"/>
        <end position="27"/>
    </location>
</feature>
<comment type="subcellular location">
    <subcellularLocation>
        <location evidence="2">Nucleus</location>
    </subcellularLocation>
</comment>
<comment type="cofactor">
    <cofactor evidence="1">
        <name>a divalent metal cation</name>
        <dbReference type="ChEBI" id="CHEBI:60240"/>
    </cofactor>
</comment>
<organism evidence="11">
    <name type="scientific">Medicago truncatula</name>
    <name type="common">Barrel medic</name>
    <name type="synonym">Medicago tribuloides</name>
    <dbReference type="NCBI Taxonomy" id="3880"/>
    <lineage>
        <taxon>Eukaryota</taxon>
        <taxon>Viridiplantae</taxon>
        <taxon>Streptophyta</taxon>
        <taxon>Embryophyta</taxon>
        <taxon>Tracheophyta</taxon>
        <taxon>Spermatophyta</taxon>
        <taxon>Magnoliopsida</taxon>
        <taxon>eudicotyledons</taxon>
        <taxon>Gunneridae</taxon>
        <taxon>Pentapetalae</taxon>
        <taxon>rosids</taxon>
        <taxon>fabids</taxon>
        <taxon>Fabales</taxon>
        <taxon>Fabaceae</taxon>
        <taxon>Papilionoideae</taxon>
        <taxon>50 kb inversion clade</taxon>
        <taxon>NPAAA clade</taxon>
        <taxon>Hologalegina</taxon>
        <taxon>IRL clade</taxon>
        <taxon>Trifolieae</taxon>
        <taxon>Medicago</taxon>
    </lineage>
</organism>
<feature type="domain" description="DDE Tnp4" evidence="9">
    <location>
        <begin position="199"/>
        <end position="360"/>
    </location>
</feature>
<evidence type="ECO:0000256" key="8">
    <source>
        <dbReference type="SAM" id="MobiDB-lite"/>
    </source>
</evidence>
<dbReference type="InterPro" id="IPR058353">
    <property type="entry name" value="DUF8040"/>
</dbReference>
<protein>
    <submittedName>
        <fullName evidence="11">Putative harbinger transposase-derived nuclease domain-containing protein</fullName>
    </submittedName>
</protein>
<evidence type="ECO:0000259" key="9">
    <source>
        <dbReference type="Pfam" id="PF13359"/>
    </source>
</evidence>
<dbReference type="Pfam" id="PF13359">
    <property type="entry name" value="DDE_Tnp_4"/>
    <property type="match status" value="1"/>
</dbReference>
<sequence>MSEDIDTEAIDDDDDDEDDDDTDDEETDEELYEAIYMYMMAIHALMHVVNQFLNMMRGEHVERPLTRRRITSKGYDYIHKSLNGDSEIFRQVYRMYPDVFRKLCMIIREKTPLVDTRFICIEEMLASFLQIVGQNTRYCIIRNTFGRSQFAASENFHKILKALNSIAPDLMAKPTSSVPAKIRESTRFYPYFKDCIGAIDGTHIPALVRGRDVSSYRDRHGRISQNVLAACNFDLEFMYVLSGWEGSAHDSKLLNDALKRKNGLKVPHGKYFLVDCGFANRRKFLAPHRGVRYHLQDFAGHGNDPENEKELFNLRHASLRNVVERIFGIFKSRFTIFKSAPPFLFKTQAELVLACAALHNFLRKECRSDEFPIEPSNESSSSSSMLPIHEDNNDELNVQTQEQEREDANIWRTNLGLDMWRDVQGIP</sequence>
<evidence type="ECO:0000256" key="7">
    <source>
        <dbReference type="ARBA" id="ARBA00023242"/>
    </source>
</evidence>